<protein>
    <submittedName>
        <fullName evidence="1">Uncharacterized protein</fullName>
    </submittedName>
</protein>
<accession>A0A0X3UV05</accession>
<keyword evidence="2" id="KW-1185">Reference proteome</keyword>
<comment type="caution">
    <text evidence="1">The sequence shown here is derived from an EMBL/GenBank/DDBJ whole genome shotgun (WGS) entry which is preliminary data.</text>
</comment>
<dbReference type="AlphaFoldDB" id="A0A0X3UV05"/>
<dbReference type="EMBL" id="LLZH01000120">
    <property type="protein sequence ID" value="KUL34696.1"/>
    <property type="molecule type" value="Genomic_DNA"/>
</dbReference>
<dbReference type="RefSeq" id="WP_067690292.1">
    <property type="nucleotide sequence ID" value="NZ_LLZH01000120.1"/>
</dbReference>
<proteinExistence type="predicted"/>
<evidence type="ECO:0000313" key="2">
    <source>
        <dbReference type="Proteomes" id="UP000053244"/>
    </source>
</evidence>
<gene>
    <name evidence="1" type="ORF">ADL15_15120</name>
</gene>
<sequence length="97" mass="11009">MTHNQHHRRNINRRYGSGATPVGDAQHPYVYFIAFHAMRDGGAFFGNGEFGLTCELTSMDQVLEVEESLRAQGYTHAKILGFSLLRTVTVPRSREQR</sequence>
<organism evidence="1 2">
    <name type="scientific">Actinoplanes awajinensis subsp. mycoplanecinus</name>
    <dbReference type="NCBI Taxonomy" id="135947"/>
    <lineage>
        <taxon>Bacteria</taxon>
        <taxon>Bacillati</taxon>
        <taxon>Actinomycetota</taxon>
        <taxon>Actinomycetes</taxon>
        <taxon>Micromonosporales</taxon>
        <taxon>Micromonosporaceae</taxon>
        <taxon>Actinoplanes</taxon>
    </lineage>
</organism>
<dbReference type="Proteomes" id="UP000053244">
    <property type="component" value="Unassembled WGS sequence"/>
</dbReference>
<name>A0A0X3UV05_9ACTN</name>
<evidence type="ECO:0000313" key="1">
    <source>
        <dbReference type="EMBL" id="KUL34696.1"/>
    </source>
</evidence>
<reference evidence="1 2" key="1">
    <citation type="submission" date="2015-10" db="EMBL/GenBank/DDBJ databases">
        <authorList>
            <person name="Gilbert D.G."/>
        </authorList>
    </citation>
    <scope>NUCLEOTIDE SEQUENCE [LARGE SCALE GENOMIC DNA]</scope>
    <source>
        <strain evidence="1 2">NRRL B-16712</strain>
    </source>
</reference>